<dbReference type="PANTHER" id="PTHR43547">
    <property type="entry name" value="TWO-COMPONENT HISTIDINE KINASE"/>
    <property type="match status" value="1"/>
</dbReference>
<feature type="domain" description="Histidine kinase" evidence="2">
    <location>
        <begin position="16"/>
        <end position="228"/>
    </location>
</feature>
<dbReference type="Gene3D" id="3.30.565.10">
    <property type="entry name" value="Histidine kinase-like ATPase, C-terminal domain"/>
    <property type="match status" value="1"/>
</dbReference>
<evidence type="ECO:0000256" key="1">
    <source>
        <dbReference type="ARBA" id="ARBA00022553"/>
    </source>
</evidence>
<evidence type="ECO:0000313" key="3">
    <source>
        <dbReference type="EMBL" id="MBI4595531.1"/>
    </source>
</evidence>
<organism evidence="3 4">
    <name type="scientific">Tectimicrobiota bacterium</name>
    <dbReference type="NCBI Taxonomy" id="2528274"/>
    <lineage>
        <taxon>Bacteria</taxon>
        <taxon>Pseudomonadati</taxon>
        <taxon>Nitrospinota/Tectimicrobiota group</taxon>
        <taxon>Candidatus Tectimicrobiota</taxon>
    </lineage>
</organism>
<dbReference type="InterPro" id="IPR036890">
    <property type="entry name" value="HATPase_C_sf"/>
</dbReference>
<dbReference type="AlphaFoldDB" id="A0A933LQP2"/>
<accession>A0A933LQP2</accession>
<protein>
    <submittedName>
        <fullName evidence="3">HAMP domain-containing histidine kinase</fullName>
    </submittedName>
</protein>
<dbReference type="EMBL" id="JACQWF010000181">
    <property type="protein sequence ID" value="MBI4595531.1"/>
    <property type="molecule type" value="Genomic_DNA"/>
</dbReference>
<dbReference type="Proteomes" id="UP000772181">
    <property type="component" value="Unassembled WGS sequence"/>
</dbReference>
<gene>
    <name evidence="3" type="ORF">HY730_04030</name>
</gene>
<comment type="caution">
    <text evidence="3">The sequence shown here is derived from an EMBL/GenBank/DDBJ whole genome shotgun (WGS) entry which is preliminary data.</text>
</comment>
<dbReference type="SUPFAM" id="SSF55874">
    <property type="entry name" value="ATPase domain of HSP90 chaperone/DNA topoisomerase II/histidine kinase"/>
    <property type="match status" value="1"/>
</dbReference>
<dbReference type="PANTHER" id="PTHR43547:SF2">
    <property type="entry name" value="HYBRID SIGNAL TRANSDUCTION HISTIDINE KINASE C"/>
    <property type="match status" value="1"/>
</dbReference>
<dbReference type="Pfam" id="PF02518">
    <property type="entry name" value="HATPase_c"/>
    <property type="match status" value="1"/>
</dbReference>
<dbReference type="InterPro" id="IPR003594">
    <property type="entry name" value="HATPase_dom"/>
</dbReference>
<dbReference type="SMART" id="SM00387">
    <property type="entry name" value="HATPase_c"/>
    <property type="match status" value="1"/>
</dbReference>
<dbReference type="GO" id="GO:0000155">
    <property type="term" value="F:phosphorelay sensor kinase activity"/>
    <property type="evidence" value="ECO:0007669"/>
    <property type="project" value="TreeGrafter"/>
</dbReference>
<keyword evidence="3" id="KW-0808">Transferase</keyword>
<sequence>MAVTEGRIDFPGFIASITHDMKNSLGMLINTLDEVLGDCITENCTSYPLLSQVQYEAKRVNNNLIQLLTLYKMDTAQFMLNISQHSVAEIIDETVLQNKPLLDFKGIEISTECSEDLFWFFDSDLISGVINNILNNSFRYTKDKIKIAAHEEREALVIRLEDNGKGYPAEMLEAQTSSRVSFKTGSTGLGLYFASIVASMHKNKGKEGFIALRNGGEFGGGCFNIILP</sequence>
<proteinExistence type="predicted"/>
<evidence type="ECO:0000259" key="2">
    <source>
        <dbReference type="PROSITE" id="PS50109"/>
    </source>
</evidence>
<dbReference type="InterPro" id="IPR005467">
    <property type="entry name" value="His_kinase_dom"/>
</dbReference>
<evidence type="ECO:0000313" key="4">
    <source>
        <dbReference type="Proteomes" id="UP000772181"/>
    </source>
</evidence>
<dbReference type="PROSITE" id="PS50109">
    <property type="entry name" value="HIS_KIN"/>
    <property type="match status" value="1"/>
</dbReference>
<name>A0A933LQP2_UNCTE</name>
<reference evidence="3" key="1">
    <citation type="submission" date="2020-07" db="EMBL/GenBank/DDBJ databases">
        <title>Huge and variable diversity of episymbiotic CPR bacteria and DPANN archaea in groundwater ecosystems.</title>
        <authorList>
            <person name="He C.Y."/>
            <person name="Keren R."/>
            <person name="Whittaker M."/>
            <person name="Farag I.F."/>
            <person name="Doudna J."/>
            <person name="Cate J.H.D."/>
            <person name="Banfield J.F."/>
        </authorList>
    </citation>
    <scope>NUCLEOTIDE SEQUENCE</scope>
    <source>
        <strain evidence="3">NC_groundwater_1482_Ag_S-0.65um_47_24</strain>
    </source>
</reference>
<keyword evidence="3" id="KW-0418">Kinase</keyword>
<keyword evidence="1" id="KW-0597">Phosphoprotein</keyword>